<dbReference type="PIRSF" id="PIRSF037091">
    <property type="entry name" value="AP2_complex_alpha"/>
    <property type="match status" value="1"/>
</dbReference>
<dbReference type="InterPro" id="IPR050840">
    <property type="entry name" value="Adaptor_Complx_Large_Subunit"/>
</dbReference>
<dbReference type="SUPFAM" id="SSF48371">
    <property type="entry name" value="ARM repeat"/>
    <property type="match status" value="1"/>
</dbReference>
<dbReference type="SMART" id="SM00809">
    <property type="entry name" value="Alpha_adaptinC2"/>
    <property type="match status" value="1"/>
</dbReference>
<keyword evidence="3 7" id="KW-0254">Endocytosis</keyword>
<evidence type="ECO:0000256" key="8">
    <source>
        <dbReference type="PIRSR" id="PIRSR037091-1"/>
    </source>
</evidence>
<keyword evidence="12" id="KW-0689">Ribosomal protein</keyword>
<accession>A0A9P1CFT8</accession>
<keyword evidence="12" id="KW-0687">Ribonucleoprotein</keyword>
<sequence length="989" mass="109652">MKNVKAAMRGAQETLGFDSPSHMKGLQVFIADIRNCQTKEQEQQRVDKELSKIRLKFANPKSLSGYDKKKYVWKLLYAYMLGYDIDFGHFQAVELCSASKFSEKTAGYLATSLLLADNNDMVRMIVNSVKTDMASGNEHMAALALNTVANIGGPEFADNLFSDISKMLLSQSNALSPYIKRKACICLLRLYRKENDGLKPDIWSKKLAALFLERDIGLLTSVSGFMLGILEMGKYPVQAWAEVVPPVCQCLASLVQGDCPEFYEYYHVPAPWLQTKLLRILQFFPVSMFDAELLHRMNVMLQSILAKPSSQRTPAPPPGPGKKRSKVDAERQNRSNAEHAILFEAMNLMIHLEDTADPETMKTAAGLLGIFLSSTDPNIRYLGLETMARLATNLSTHEYLDRYKNQILDKMHETDISIRRQALNLLYALCRPENWQQIVDELLEILGASDSLLQEELVLKIAILAEKNAPNFGWYVDVVFKMLESAPDAVADDVWYRVVQVVTGFEDGSAESEKHGLQRHAASKAYQNLTSQRAPHDTLLRLGAYLMGEFGHLLPPSVTPRAKFEALHRHFVRGSQQTKAIILLASVKLLNGNEALSGEVGSFLKEIQDSADVDLQQRTVELLQLARDQDKLDEVLSPMPAYAESVQRNNPLVQRLKFSSRNRAHTRAELEEAAKSEGGMYKPGGKKVEGDGRALELPDPGRVSAVRSSPQAASESESSDSEGAAPDPQAANGTASGPSPKDLWLQLCLAPVGRFYNSPHLVLEMKQEYNAATGRLTILFKNNSKGAIGNIRVQIPEVPFMKVQTFSEVPPSMKPGEQAQHLVQVQCLRPFLQPARYAVEYCTAPGEPAQQLPLLLPAVVTKFISPAEVQPPQFMPFFESLAGQPRELLSVGKAKQPPNQWLNYLQKGFNFFVLPGSGPTQTLAAGTLNTATPDPSQPGKMMSVPILVRLEYEGNQQLVRLTVRTQHGEVTSSVAKIMETYLLVPPNGS</sequence>
<dbReference type="Gene3D" id="2.60.40.1230">
    <property type="match status" value="1"/>
</dbReference>
<dbReference type="Pfam" id="PF02296">
    <property type="entry name" value="Alpha_adaptin_C"/>
    <property type="match status" value="1"/>
</dbReference>
<keyword evidence="4 7" id="KW-0653">Protein transport</keyword>
<dbReference type="SUPFAM" id="SSF55711">
    <property type="entry name" value="Subdomain of clathrin and coatomer appendage domain"/>
    <property type="match status" value="1"/>
</dbReference>
<dbReference type="AlphaFoldDB" id="A0A9P1CFT8"/>
<comment type="caution">
    <text evidence="11">The sequence shown here is derived from an EMBL/GenBank/DDBJ whole genome shotgun (WGS) entry which is preliminary data.</text>
</comment>
<dbReference type="GO" id="GO:0030122">
    <property type="term" value="C:AP-2 adaptor complex"/>
    <property type="evidence" value="ECO:0007669"/>
    <property type="project" value="InterPro"/>
</dbReference>
<dbReference type="Gene3D" id="3.30.310.10">
    <property type="entry name" value="TATA-Binding Protein"/>
    <property type="match status" value="1"/>
</dbReference>
<dbReference type="InterPro" id="IPR016024">
    <property type="entry name" value="ARM-type_fold"/>
</dbReference>
<dbReference type="GO" id="GO:0006886">
    <property type="term" value="P:intracellular protein transport"/>
    <property type="evidence" value="ECO:0007669"/>
    <property type="project" value="UniProtKB-UniRule"/>
</dbReference>
<dbReference type="InterPro" id="IPR003164">
    <property type="entry name" value="Clathrin_a-adaptin_app_sub_C"/>
</dbReference>
<evidence type="ECO:0000256" key="6">
    <source>
        <dbReference type="ARBA" id="ARBA00023176"/>
    </source>
</evidence>
<feature type="binding site" evidence="8">
    <location>
        <position position="56"/>
    </location>
    <ligand>
        <name>a 1,2-diacyl-sn-glycero-3-phospho-(1D-myo-inositol-3,4,5-trisphosphate)</name>
        <dbReference type="ChEBI" id="CHEBI:57836"/>
    </ligand>
</feature>
<dbReference type="InterPro" id="IPR013041">
    <property type="entry name" value="Clathrin_app_Ig-like_sf"/>
</dbReference>
<feature type="domain" description="Clathrin adaptor alpha/beta/gamma-adaptin appendage Ig-like subdomain" evidence="10">
    <location>
        <begin position="745"/>
        <end position="857"/>
    </location>
</feature>
<dbReference type="OrthoDB" id="413467at2759"/>
<dbReference type="EMBL" id="CAMXCT030001516">
    <property type="protein sequence ID" value="CAL4778122.1"/>
    <property type="molecule type" value="Genomic_DNA"/>
</dbReference>
<feature type="compositionally biased region" description="Basic and acidic residues" evidence="9">
    <location>
        <begin position="666"/>
        <end position="675"/>
    </location>
</feature>
<evidence type="ECO:0000256" key="7">
    <source>
        <dbReference type="PIRNR" id="PIRNR037091"/>
    </source>
</evidence>
<dbReference type="EMBL" id="CAMXCT010001516">
    <property type="protein sequence ID" value="CAI3990810.1"/>
    <property type="molecule type" value="Genomic_DNA"/>
</dbReference>
<dbReference type="EMBL" id="CAMXCT020001516">
    <property type="protein sequence ID" value="CAL1144185.1"/>
    <property type="molecule type" value="Genomic_DNA"/>
</dbReference>
<evidence type="ECO:0000256" key="5">
    <source>
        <dbReference type="ARBA" id="ARBA00023136"/>
    </source>
</evidence>
<organism evidence="11">
    <name type="scientific">Cladocopium goreaui</name>
    <dbReference type="NCBI Taxonomy" id="2562237"/>
    <lineage>
        <taxon>Eukaryota</taxon>
        <taxon>Sar</taxon>
        <taxon>Alveolata</taxon>
        <taxon>Dinophyceae</taxon>
        <taxon>Suessiales</taxon>
        <taxon>Symbiodiniaceae</taxon>
        <taxon>Cladocopium</taxon>
    </lineage>
</organism>
<feature type="binding site" evidence="8">
    <location>
        <position position="66"/>
    </location>
    <ligand>
        <name>a 1,2-diacyl-sn-glycero-3-phospho-(1D-myo-inositol-3,4,5-trisphosphate)</name>
        <dbReference type="ChEBI" id="CHEBI:57836"/>
    </ligand>
</feature>
<reference evidence="12 13" key="2">
    <citation type="submission" date="2024-05" db="EMBL/GenBank/DDBJ databases">
        <authorList>
            <person name="Chen Y."/>
            <person name="Shah S."/>
            <person name="Dougan E. K."/>
            <person name="Thang M."/>
            <person name="Chan C."/>
        </authorList>
    </citation>
    <scope>NUCLEOTIDE SEQUENCE [LARGE SCALE GENOMIC DNA]</scope>
</reference>
<evidence type="ECO:0000313" key="12">
    <source>
        <dbReference type="EMBL" id="CAL4778122.1"/>
    </source>
</evidence>
<dbReference type="InterPro" id="IPR009028">
    <property type="entry name" value="Coatomer/calthrin_app_sub_C"/>
</dbReference>
<evidence type="ECO:0000256" key="4">
    <source>
        <dbReference type="ARBA" id="ARBA00022927"/>
    </source>
</evidence>
<feature type="binding site" evidence="8">
    <location>
        <begin position="70"/>
        <end position="74"/>
    </location>
    <ligand>
        <name>a 1,2-diacyl-sn-glycero-3-phospho-(1D-myo-inositol-3,4,5-trisphosphate)</name>
        <dbReference type="ChEBI" id="CHEBI:57836"/>
    </ligand>
</feature>
<dbReference type="GO" id="GO:0072583">
    <property type="term" value="P:clathrin-dependent endocytosis"/>
    <property type="evidence" value="ECO:0007669"/>
    <property type="project" value="InterPro"/>
</dbReference>
<dbReference type="InterPro" id="IPR008152">
    <property type="entry name" value="Clathrin_a/b/g-adaptin_app_Ig"/>
</dbReference>
<dbReference type="Gene3D" id="1.25.10.10">
    <property type="entry name" value="Leucine-rich Repeat Variant"/>
    <property type="match status" value="1"/>
</dbReference>
<dbReference type="InterPro" id="IPR011989">
    <property type="entry name" value="ARM-like"/>
</dbReference>
<dbReference type="Proteomes" id="UP001152797">
    <property type="component" value="Unassembled WGS sequence"/>
</dbReference>
<proteinExistence type="inferred from homology"/>
<dbReference type="Pfam" id="PF01602">
    <property type="entry name" value="Adaptin_N"/>
    <property type="match status" value="1"/>
</dbReference>
<dbReference type="Pfam" id="PF02883">
    <property type="entry name" value="Alpha_adaptinC2"/>
    <property type="match status" value="1"/>
</dbReference>
<comment type="function">
    <text evidence="7">Adaptins are components of the adaptor complexes which link clathrin to receptors in coated vesicles. Clathrin-associated protein complexes are believed to interact with the cytoplasmic tails of membrane proteins, leading to their selection and concentration.</text>
</comment>
<evidence type="ECO:0000256" key="3">
    <source>
        <dbReference type="ARBA" id="ARBA00022583"/>
    </source>
</evidence>
<evidence type="ECO:0000256" key="2">
    <source>
        <dbReference type="ARBA" id="ARBA00022448"/>
    </source>
</evidence>
<keyword evidence="13" id="KW-1185">Reference proteome</keyword>
<evidence type="ECO:0000313" key="11">
    <source>
        <dbReference type="EMBL" id="CAI3990810.1"/>
    </source>
</evidence>
<gene>
    <name evidence="11" type="ORF">C1SCF055_LOCUS17764</name>
</gene>
<feature type="region of interest" description="Disordered" evidence="9">
    <location>
        <begin position="308"/>
        <end position="331"/>
    </location>
</feature>
<keyword evidence="2 7" id="KW-0813">Transport</keyword>
<dbReference type="InterPro" id="IPR017104">
    <property type="entry name" value="AP2_complex_asu"/>
</dbReference>
<dbReference type="PANTHER" id="PTHR22780">
    <property type="entry name" value="ADAPTIN, ALPHA/GAMMA/EPSILON"/>
    <property type="match status" value="1"/>
</dbReference>
<evidence type="ECO:0000259" key="10">
    <source>
        <dbReference type="SMART" id="SM00809"/>
    </source>
</evidence>
<feature type="region of interest" description="Disordered" evidence="9">
    <location>
        <begin position="654"/>
        <end position="738"/>
    </location>
</feature>
<keyword evidence="5 7" id="KW-0472">Membrane</keyword>
<reference evidence="11" key="1">
    <citation type="submission" date="2022-10" db="EMBL/GenBank/DDBJ databases">
        <authorList>
            <person name="Chen Y."/>
            <person name="Dougan E. K."/>
            <person name="Chan C."/>
            <person name="Rhodes N."/>
            <person name="Thang M."/>
        </authorList>
    </citation>
    <scope>NUCLEOTIDE SEQUENCE</scope>
</reference>
<dbReference type="GO" id="GO:0005840">
    <property type="term" value="C:ribosome"/>
    <property type="evidence" value="ECO:0007669"/>
    <property type="project" value="UniProtKB-KW"/>
</dbReference>
<keyword evidence="6 7" id="KW-0168">Coated pit</keyword>
<evidence type="ECO:0000313" key="13">
    <source>
        <dbReference type="Proteomes" id="UP001152797"/>
    </source>
</evidence>
<comment type="subcellular location">
    <subcellularLocation>
        <location evidence="1">Membrane</location>
        <location evidence="1">Coated pit</location>
        <topology evidence="1">Peripheral membrane protein</topology>
        <orientation evidence="1">Cytoplasmic side</orientation>
    </subcellularLocation>
</comment>
<comment type="similarity">
    <text evidence="7">Belongs to the adaptor complexes large subunit family.</text>
</comment>
<evidence type="ECO:0000256" key="9">
    <source>
        <dbReference type="SAM" id="MobiDB-lite"/>
    </source>
</evidence>
<dbReference type="SUPFAM" id="SSF49348">
    <property type="entry name" value="Clathrin adaptor appendage domain"/>
    <property type="match status" value="1"/>
</dbReference>
<feature type="compositionally biased region" description="Basic and acidic residues" evidence="9">
    <location>
        <begin position="686"/>
        <end position="696"/>
    </location>
</feature>
<name>A0A9P1CFT8_9DINO</name>
<dbReference type="InterPro" id="IPR012295">
    <property type="entry name" value="TBP_dom_sf"/>
</dbReference>
<feature type="compositionally biased region" description="Low complexity" evidence="9">
    <location>
        <begin position="708"/>
        <end position="725"/>
    </location>
</feature>
<evidence type="ECO:0000256" key="1">
    <source>
        <dbReference type="ARBA" id="ARBA00004277"/>
    </source>
</evidence>
<dbReference type="InterPro" id="IPR002553">
    <property type="entry name" value="Clathrin/coatomer_adapt-like_N"/>
</dbReference>
<protein>
    <recommendedName>
        <fullName evidence="7">AP-2 complex subunit alpha</fullName>
    </recommendedName>
</protein>
<dbReference type="GO" id="GO:0035615">
    <property type="term" value="F:clathrin adaptor activity"/>
    <property type="evidence" value="ECO:0007669"/>
    <property type="project" value="InterPro"/>
</dbReference>